<dbReference type="SUPFAM" id="SSF54285">
    <property type="entry name" value="MoaD/ThiS"/>
    <property type="match status" value="1"/>
</dbReference>
<proteinExistence type="predicted"/>
<dbReference type="RefSeq" id="WP_184842747.1">
    <property type="nucleotide sequence ID" value="NZ_JACHMN010000003.1"/>
</dbReference>
<evidence type="ECO:0000313" key="1">
    <source>
        <dbReference type="EMBL" id="MBB5872701.1"/>
    </source>
</evidence>
<protein>
    <submittedName>
        <fullName evidence="1">Molybdopterin converting factor small subunit</fullName>
    </submittedName>
</protein>
<dbReference type="CDD" id="cd17040">
    <property type="entry name" value="Ubl_MoaD_like"/>
    <property type="match status" value="1"/>
</dbReference>
<accession>A0A841C1F5</accession>
<sequence>MVKIILPAGWTEGRRTVFESADGPLSDVIKAFAAAYPAYRHRVLGPDDEPLTYVNFCVDDDIVPRHLRATTVVEAGATITVMPPMAGG</sequence>
<keyword evidence="2" id="KW-1185">Reference proteome</keyword>
<dbReference type="Pfam" id="PF02597">
    <property type="entry name" value="ThiS"/>
    <property type="match status" value="1"/>
</dbReference>
<dbReference type="AlphaFoldDB" id="A0A841C1F5"/>
<dbReference type="InterPro" id="IPR003749">
    <property type="entry name" value="ThiS/MoaD-like"/>
</dbReference>
<reference evidence="1 2" key="1">
    <citation type="submission" date="2020-08" db="EMBL/GenBank/DDBJ databases">
        <title>Sequencing the genomes of 1000 actinobacteria strains.</title>
        <authorList>
            <person name="Klenk H.-P."/>
        </authorList>
    </citation>
    <scope>NUCLEOTIDE SEQUENCE [LARGE SCALE GENOMIC DNA]</scope>
    <source>
        <strain evidence="1 2">DSM 45362</strain>
    </source>
</reference>
<gene>
    <name evidence="1" type="ORF">F4553_006135</name>
</gene>
<dbReference type="Proteomes" id="UP000587527">
    <property type="component" value="Unassembled WGS sequence"/>
</dbReference>
<dbReference type="InterPro" id="IPR012675">
    <property type="entry name" value="Beta-grasp_dom_sf"/>
</dbReference>
<organism evidence="1 2">
    <name type="scientific">Allocatelliglobosispora scoriae</name>
    <dbReference type="NCBI Taxonomy" id="643052"/>
    <lineage>
        <taxon>Bacteria</taxon>
        <taxon>Bacillati</taxon>
        <taxon>Actinomycetota</taxon>
        <taxon>Actinomycetes</taxon>
        <taxon>Micromonosporales</taxon>
        <taxon>Micromonosporaceae</taxon>
        <taxon>Allocatelliglobosispora</taxon>
    </lineage>
</organism>
<name>A0A841C1F5_9ACTN</name>
<dbReference type="InterPro" id="IPR016155">
    <property type="entry name" value="Mopterin_synth/thiamin_S_b"/>
</dbReference>
<dbReference type="EMBL" id="JACHMN010000003">
    <property type="protein sequence ID" value="MBB5872701.1"/>
    <property type="molecule type" value="Genomic_DNA"/>
</dbReference>
<dbReference type="Gene3D" id="3.10.20.30">
    <property type="match status" value="1"/>
</dbReference>
<comment type="caution">
    <text evidence="1">The sequence shown here is derived from an EMBL/GenBank/DDBJ whole genome shotgun (WGS) entry which is preliminary data.</text>
</comment>
<evidence type="ECO:0000313" key="2">
    <source>
        <dbReference type="Proteomes" id="UP000587527"/>
    </source>
</evidence>